<evidence type="ECO:0000256" key="2">
    <source>
        <dbReference type="ARBA" id="ARBA00022821"/>
    </source>
</evidence>
<dbReference type="PANTHER" id="PTHR31194:SF218">
    <property type="entry name" value="AP2_ERF DOMAIN-CONTAINING PROTEIN"/>
    <property type="match status" value="1"/>
</dbReference>
<feature type="compositionally biased region" description="Low complexity" evidence="7">
    <location>
        <begin position="50"/>
        <end position="59"/>
    </location>
</feature>
<dbReference type="Proteomes" id="UP000325081">
    <property type="component" value="Unassembled WGS sequence"/>
</dbReference>
<organism evidence="9 10">
    <name type="scientific">Striga asiatica</name>
    <name type="common">Asiatic witchweed</name>
    <name type="synonym">Buchnera asiatica</name>
    <dbReference type="NCBI Taxonomy" id="4170"/>
    <lineage>
        <taxon>Eukaryota</taxon>
        <taxon>Viridiplantae</taxon>
        <taxon>Streptophyta</taxon>
        <taxon>Embryophyta</taxon>
        <taxon>Tracheophyta</taxon>
        <taxon>Spermatophyta</taxon>
        <taxon>Magnoliopsida</taxon>
        <taxon>eudicotyledons</taxon>
        <taxon>Gunneridae</taxon>
        <taxon>Pentapetalae</taxon>
        <taxon>asterids</taxon>
        <taxon>lamiids</taxon>
        <taxon>Lamiales</taxon>
        <taxon>Orobanchaceae</taxon>
        <taxon>Buchnereae</taxon>
        <taxon>Striga</taxon>
    </lineage>
</organism>
<dbReference type="OrthoDB" id="902335at2759"/>
<evidence type="ECO:0000256" key="5">
    <source>
        <dbReference type="ARBA" id="ARBA00023163"/>
    </source>
</evidence>
<proteinExistence type="predicted"/>
<dbReference type="GO" id="GO:0005634">
    <property type="term" value="C:nucleus"/>
    <property type="evidence" value="ECO:0007669"/>
    <property type="project" value="UniProtKB-SubCell"/>
</dbReference>
<dbReference type="PRINTS" id="PR00367">
    <property type="entry name" value="ETHRSPELEMNT"/>
</dbReference>
<dbReference type="Gene3D" id="3.30.730.10">
    <property type="entry name" value="AP2/ERF domain"/>
    <property type="match status" value="1"/>
</dbReference>
<evidence type="ECO:0000256" key="1">
    <source>
        <dbReference type="ARBA" id="ARBA00004123"/>
    </source>
</evidence>
<keyword evidence="3" id="KW-0805">Transcription regulation</keyword>
<feature type="region of interest" description="Disordered" evidence="7">
    <location>
        <begin position="184"/>
        <end position="235"/>
    </location>
</feature>
<dbReference type="FunFam" id="3.30.730.10:FF:000001">
    <property type="entry name" value="Ethylene-responsive transcription factor 2"/>
    <property type="match status" value="1"/>
</dbReference>
<keyword evidence="2" id="KW-0611">Plant defense</keyword>
<dbReference type="PANTHER" id="PTHR31194">
    <property type="entry name" value="SHN SHINE , DNA BINDING / TRANSCRIPTION FACTOR"/>
    <property type="match status" value="1"/>
</dbReference>
<dbReference type="GO" id="GO:0003677">
    <property type="term" value="F:DNA binding"/>
    <property type="evidence" value="ECO:0007669"/>
    <property type="project" value="UniProtKB-KW"/>
</dbReference>
<reference evidence="10" key="1">
    <citation type="journal article" date="2019" name="Curr. Biol.">
        <title>Genome Sequence of Striga asiatica Provides Insight into the Evolution of Plant Parasitism.</title>
        <authorList>
            <person name="Yoshida S."/>
            <person name="Kim S."/>
            <person name="Wafula E.K."/>
            <person name="Tanskanen J."/>
            <person name="Kim Y.M."/>
            <person name="Honaas L."/>
            <person name="Yang Z."/>
            <person name="Spallek T."/>
            <person name="Conn C.E."/>
            <person name="Ichihashi Y."/>
            <person name="Cheong K."/>
            <person name="Cui S."/>
            <person name="Der J.P."/>
            <person name="Gundlach H."/>
            <person name="Jiao Y."/>
            <person name="Hori C."/>
            <person name="Ishida J.K."/>
            <person name="Kasahara H."/>
            <person name="Kiba T."/>
            <person name="Kim M.S."/>
            <person name="Koo N."/>
            <person name="Laohavisit A."/>
            <person name="Lee Y.H."/>
            <person name="Lumba S."/>
            <person name="McCourt P."/>
            <person name="Mortimer J.C."/>
            <person name="Mutuku J.M."/>
            <person name="Nomura T."/>
            <person name="Sasaki-Sekimoto Y."/>
            <person name="Seto Y."/>
            <person name="Wang Y."/>
            <person name="Wakatake T."/>
            <person name="Sakakibara H."/>
            <person name="Demura T."/>
            <person name="Yamaguchi S."/>
            <person name="Yoneyama K."/>
            <person name="Manabe R.I."/>
            <person name="Nelson D.C."/>
            <person name="Schulman A.H."/>
            <person name="Timko M.P."/>
            <person name="dePamphilis C.W."/>
            <person name="Choi D."/>
            <person name="Shirasu K."/>
        </authorList>
    </citation>
    <scope>NUCLEOTIDE SEQUENCE [LARGE SCALE GENOMIC DNA]</scope>
    <source>
        <strain evidence="10">cv. UVA1</strain>
    </source>
</reference>
<evidence type="ECO:0000259" key="8">
    <source>
        <dbReference type="PROSITE" id="PS51032"/>
    </source>
</evidence>
<feature type="region of interest" description="Disordered" evidence="7">
    <location>
        <begin position="18"/>
        <end position="65"/>
    </location>
</feature>
<name>A0A5A7QP97_STRAF</name>
<feature type="compositionally biased region" description="Basic residues" evidence="7">
    <location>
        <begin position="18"/>
        <end position="33"/>
    </location>
</feature>
<dbReference type="GO" id="GO:0003700">
    <property type="term" value="F:DNA-binding transcription factor activity"/>
    <property type="evidence" value="ECO:0007669"/>
    <property type="project" value="InterPro"/>
</dbReference>
<dbReference type="InterPro" id="IPR001471">
    <property type="entry name" value="AP2/ERF_dom"/>
</dbReference>
<gene>
    <name evidence="9" type="ORF">STAS_23738</name>
</gene>
<dbReference type="AlphaFoldDB" id="A0A5A7QP97"/>
<protein>
    <submittedName>
        <fullName evidence="9">Ethylene-responsive transcription factor</fullName>
    </submittedName>
</protein>
<evidence type="ECO:0000256" key="4">
    <source>
        <dbReference type="ARBA" id="ARBA00023125"/>
    </source>
</evidence>
<keyword evidence="10" id="KW-1185">Reference proteome</keyword>
<dbReference type="CDD" id="cd00018">
    <property type="entry name" value="AP2"/>
    <property type="match status" value="1"/>
</dbReference>
<sequence>MDHSLLWPVKFTEHKRVTKKLIKPPKQSLRKQSPKTFANSNKCPKTVRISVTDPDATDSSSDDEDELFRRRRVKRYVDEITMETAAAAGLQAKPKPMKAPPAAAEGGGVVARKFRGVRQRPWGKWAAEIRDPSRRVRLWLGTYDTAEEAAMVYDSAAIKLRGPDALTNFVAPPPEGISAENNAAASVSGYDSGDESSHNHNLSSPTSVLRFRSSRSSEDFTETPAKGDDVDEPSVLSGDCFVETPAGIPGRGRECEECQGETSTASDYNCTDYLPMDIPLLDDFFNFQTQNGPLLFDNGPGFFGGLDEFKMSFDDFPALETQGSSFMDVDQDSFQELDSDYFRDMCDFPSVDALLAIETPSK</sequence>
<keyword evidence="4" id="KW-0238">DNA-binding</keyword>
<dbReference type="GO" id="GO:0006952">
    <property type="term" value="P:defense response"/>
    <property type="evidence" value="ECO:0007669"/>
    <property type="project" value="UniProtKB-KW"/>
</dbReference>
<evidence type="ECO:0000313" key="9">
    <source>
        <dbReference type="EMBL" id="GER46692.1"/>
    </source>
</evidence>
<dbReference type="EMBL" id="BKCP01007626">
    <property type="protein sequence ID" value="GER46692.1"/>
    <property type="molecule type" value="Genomic_DNA"/>
</dbReference>
<accession>A0A5A7QP97</accession>
<feature type="compositionally biased region" description="Polar residues" evidence="7">
    <location>
        <begin position="34"/>
        <end position="43"/>
    </location>
</feature>
<dbReference type="SUPFAM" id="SSF54171">
    <property type="entry name" value="DNA-binding domain"/>
    <property type="match status" value="1"/>
</dbReference>
<dbReference type="InterPro" id="IPR050913">
    <property type="entry name" value="AP2/ERF_ERF"/>
</dbReference>
<comment type="subcellular location">
    <subcellularLocation>
        <location evidence="1">Nucleus</location>
    </subcellularLocation>
</comment>
<feature type="domain" description="AP2/ERF" evidence="8">
    <location>
        <begin position="113"/>
        <end position="170"/>
    </location>
</feature>
<comment type="caution">
    <text evidence="9">The sequence shown here is derived from an EMBL/GenBank/DDBJ whole genome shotgun (WGS) entry which is preliminary data.</text>
</comment>
<evidence type="ECO:0000313" key="10">
    <source>
        <dbReference type="Proteomes" id="UP000325081"/>
    </source>
</evidence>
<keyword evidence="6" id="KW-0539">Nucleus</keyword>
<dbReference type="Pfam" id="PF00847">
    <property type="entry name" value="AP2"/>
    <property type="match status" value="1"/>
</dbReference>
<evidence type="ECO:0000256" key="3">
    <source>
        <dbReference type="ARBA" id="ARBA00023015"/>
    </source>
</evidence>
<dbReference type="InterPro" id="IPR036955">
    <property type="entry name" value="AP2/ERF_dom_sf"/>
</dbReference>
<dbReference type="PROSITE" id="PS51032">
    <property type="entry name" value="AP2_ERF"/>
    <property type="match status" value="1"/>
</dbReference>
<dbReference type="SMART" id="SM00380">
    <property type="entry name" value="AP2"/>
    <property type="match status" value="1"/>
</dbReference>
<keyword evidence="5" id="KW-0804">Transcription</keyword>
<dbReference type="InterPro" id="IPR016177">
    <property type="entry name" value="DNA-bd_dom_sf"/>
</dbReference>
<evidence type="ECO:0000256" key="7">
    <source>
        <dbReference type="SAM" id="MobiDB-lite"/>
    </source>
</evidence>
<evidence type="ECO:0000256" key="6">
    <source>
        <dbReference type="ARBA" id="ARBA00023242"/>
    </source>
</evidence>